<gene>
    <name evidence="4" type="ORF">APY94_09640</name>
</gene>
<feature type="domain" description="ATPase AAA-type core" evidence="2">
    <location>
        <begin position="433"/>
        <end position="493"/>
    </location>
</feature>
<evidence type="ECO:0000313" key="4">
    <source>
        <dbReference type="EMBL" id="KUH32545.1"/>
    </source>
</evidence>
<dbReference type="SUPFAM" id="SSF52540">
    <property type="entry name" value="P-loop containing nucleoside triphosphate hydrolases"/>
    <property type="match status" value="1"/>
</dbReference>
<dbReference type="GO" id="GO:0016887">
    <property type="term" value="F:ATP hydrolysis activity"/>
    <property type="evidence" value="ECO:0007669"/>
    <property type="project" value="InterPro"/>
</dbReference>
<dbReference type="Pfam" id="PF20469">
    <property type="entry name" value="OLD-like_TOPRIM"/>
    <property type="match status" value="1"/>
</dbReference>
<dbReference type="InterPro" id="IPR034139">
    <property type="entry name" value="TOPRIM_OLD"/>
</dbReference>
<evidence type="ECO:0000259" key="3">
    <source>
        <dbReference type="Pfam" id="PF20469"/>
    </source>
</evidence>
<dbReference type="EMBL" id="LLYW01000034">
    <property type="protein sequence ID" value="KUH32545.1"/>
    <property type="molecule type" value="Genomic_DNA"/>
</dbReference>
<dbReference type="InterPro" id="IPR041685">
    <property type="entry name" value="AAA_GajA/Old/RecF-like"/>
</dbReference>
<dbReference type="Proteomes" id="UP000053462">
    <property type="component" value="Unassembled WGS sequence"/>
</dbReference>
<accession>A0A100XWM2</accession>
<comment type="caution">
    <text evidence="4">The sequence shown here is derived from an EMBL/GenBank/DDBJ whole genome shotgun (WGS) entry which is preliminary data.</text>
</comment>
<dbReference type="AlphaFoldDB" id="A0A100XWM2"/>
<dbReference type="RefSeq" id="WP_058939430.1">
    <property type="nucleotide sequence ID" value="NZ_LLYW01000034.1"/>
</dbReference>
<dbReference type="Pfam" id="PF13175">
    <property type="entry name" value="AAA_15"/>
    <property type="match status" value="1"/>
</dbReference>
<evidence type="ECO:0000259" key="2">
    <source>
        <dbReference type="Pfam" id="PF13304"/>
    </source>
</evidence>
<sequence length="682" mass="78889">MRITGIYIKNLFSYDEFELELDKNFNVIVGPNNAGKTNLFRVIQFLMDIIDNKLKAKDIREYLHDPTNEQAEIKIWVEFDDGEKKAIREFFECYFDRYLSELDRGIAQSTFKLNDVLPEYNGPERHYDKLILNQRVNELFVKSIKHFINTLPEFLSSGVFVWQYSGEYDALPEISFFTSYTINPDSVNVFLSRVNITKEASKHHKILKDYLLQGPVEVLFAVHPDDLRVSCDKSLHIESRGVPSIEKAIETQYTDFVRNTGVPYILKCLFDTSCVVPFEIFLLFLAKSEGLIMPTFQKEDIREPKKALAAKVFKQADLDFSRQMLRFHWLILRLFYNAIIKFSEVRSYPQPNSVEFVEKYNGNGSELASYLFYLKNSPDLGVRQKYQSIKEQFEQVFQSDSKISFDVVKTPDSAPEIIIVENMRQYSILRAASGIFEILNLLTVIHGNREKVILLDEPALHLHPVYQRNLAQRLKAVSTGNQVLMITHSPYLVGDALRPDAPGKVYRFYRTDRHTRGVDVKQHLDMKETKILRGDQHTRTLFASGVILTEGVSEYLSLLEIIPKLGYPLEDYNLELVLCNGKTEILQFVSLFGNLKIPYRIVCDEDTVITTLKEFYTAHPGVVFYSKGYRDWTDYLGALFPIKVSGGKAERAWKIAKTISPEEAQEKLDDLQEFIRRFIASL</sequence>
<feature type="domain" description="Endonuclease GajA/Old nuclease/RecF-like AAA" evidence="1">
    <location>
        <begin position="1"/>
        <end position="138"/>
    </location>
</feature>
<dbReference type="CDD" id="cd00267">
    <property type="entry name" value="ABC_ATPase"/>
    <property type="match status" value="1"/>
</dbReference>
<proteinExistence type="predicted"/>
<dbReference type="Pfam" id="PF13304">
    <property type="entry name" value="AAA_21"/>
    <property type="match status" value="1"/>
</dbReference>
<dbReference type="PANTHER" id="PTHR43581">
    <property type="entry name" value="ATP/GTP PHOSPHATASE"/>
    <property type="match status" value="1"/>
</dbReference>
<dbReference type="InterPro" id="IPR003959">
    <property type="entry name" value="ATPase_AAA_core"/>
</dbReference>
<dbReference type="InterPro" id="IPR027417">
    <property type="entry name" value="P-loop_NTPase"/>
</dbReference>
<name>A0A100XWM2_9EURY</name>
<dbReference type="OrthoDB" id="25344at2157"/>
<evidence type="ECO:0008006" key="6">
    <source>
        <dbReference type="Google" id="ProtNLM"/>
    </source>
</evidence>
<reference evidence="4 5" key="1">
    <citation type="submission" date="2015-10" db="EMBL/GenBank/DDBJ databases">
        <title>Draft genome sequence of Thermococcus celericrescens strain DSM 17994.</title>
        <authorList>
            <person name="Hong S.-J."/>
            <person name="Park C.-E."/>
            <person name="Shin J.-H."/>
        </authorList>
    </citation>
    <scope>NUCLEOTIDE SEQUENCE [LARGE SCALE GENOMIC DNA]</scope>
    <source>
        <strain evidence="4 5">DSM 17994</strain>
    </source>
</reference>
<organism evidence="4 5">
    <name type="scientific">Thermococcus celericrescens</name>
    <dbReference type="NCBI Taxonomy" id="227598"/>
    <lineage>
        <taxon>Archaea</taxon>
        <taxon>Methanobacteriati</taxon>
        <taxon>Methanobacteriota</taxon>
        <taxon>Thermococci</taxon>
        <taxon>Thermococcales</taxon>
        <taxon>Thermococcaceae</taxon>
        <taxon>Thermococcus</taxon>
    </lineage>
</organism>
<dbReference type="CDD" id="cd01026">
    <property type="entry name" value="TOPRIM_OLD"/>
    <property type="match status" value="1"/>
</dbReference>
<protein>
    <recommendedName>
        <fullName evidence="6">AAA domain-containing protein</fullName>
    </recommendedName>
</protein>
<evidence type="ECO:0000259" key="1">
    <source>
        <dbReference type="Pfam" id="PF13175"/>
    </source>
</evidence>
<evidence type="ECO:0000313" key="5">
    <source>
        <dbReference type="Proteomes" id="UP000053462"/>
    </source>
</evidence>
<dbReference type="InterPro" id="IPR051396">
    <property type="entry name" value="Bact_Antivir_Def_Nuclease"/>
</dbReference>
<keyword evidence="5" id="KW-1185">Reference proteome</keyword>
<dbReference type="Gene3D" id="3.40.50.300">
    <property type="entry name" value="P-loop containing nucleotide triphosphate hydrolases"/>
    <property type="match status" value="2"/>
</dbReference>
<dbReference type="GO" id="GO:0005524">
    <property type="term" value="F:ATP binding"/>
    <property type="evidence" value="ECO:0007669"/>
    <property type="project" value="InterPro"/>
</dbReference>
<feature type="domain" description="OLD protein-like TOPRIM" evidence="3">
    <location>
        <begin position="541"/>
        <end position="606"/>
    </location>
</feature>
<dbReference type="PANTHER" id="PTHR43581:SF4">
    <property type="entry name" value="ATP_GTP PHOSPHATASE"/>
    <property type="match status" value="1"/>
</dbReference>